<accession>A0ACA9PC07</accession>
<evidence type="ECO:0000313" key="1">
    <source>
        <dbReference type="EMBL" id="CAG8703159.1"/>
    </source>
</evidence>
<proteinExistence type="predicted"/>
<keyword evidence="2" id="KW-1185">Reference proteome</keyword>
<dbReference type="Proteomes" id="UP000789366">
    <property type="component" value="Unassembled WGS sequence"/>
</dbReference>
<dbReference type="EMBL" id="CAJVPW010024000">
    <property type="protein sequence ID" value="CAG8703159.1"/>
    <property type="molecule type" value="Genomic_DNA"/>
</dbReference>
<reference evidence="1" key="1">
    <citation type="submission" date="2021-06" db="EMBL/GenBank/DDBJ databases">
        <authorList>
            <person name="Kallberg Y."/>
            <person name="Tangrot J."/>
            <person name="Rosling A."/>
        </authorList>
    </citation>
    <scope>NUCLEOTIDE SEQUENCE</scope>
    <source>
        <strain evidence="1">28 12/20/2015</strain>
    </source>
</reference>
<organism evidence="1 2">
    <name type="scientific">Cetraspora pellucida</name>
    <dbReference type="NCBI Taxonomy" id="1433469"/>
    <lineage>
        <taxon>Eukaryota</taxon>
        <taxon>Fungi</taxon>
        <taxon>Fungi incertae sedis</taxon>
        <taxon>Mucoromycota</taxon>
        <taxon>Glomeromycotina</taxon>
        <taxon>Glomeromycetes</taxon>
        <taxon>Diversisporales</taxon>
        <taxon>Gigasporaceae</taxon>
        <taxon>Cetraspora</taxon>
    </lineage>
</organism>
<comment type="caution">
    <text evidence="1">The sequence shown here is derived from an EMBL/GenBank/DDBJ whole genome shotgun (WGS) entry which is preliminary data.</text>
</comment>
<protein>
    <submittedName>
        <fullName evidence="1">826_t:CDS:1</fullName>
    </submittedName>
</protein>
<feature type="non-terminal residue" evidence="1">
    <location>
        <position position="84"/>
    </location>
</feature>
<sequence length="84" mass="9775">MANKHEEQHAKKQKTLIEKDLRAKEANIPLSGFRENTKCNLLRELPCAICSEMFSSEHWTRIFVKEIDLSVLEVDEKFVTLLSD</sequence>
<evidence type="ECO:0000313" key="2">
    <source>
        <dbReference type="Proteomes" id="UP000789366"/>
    </source>
</evidence>
<name>A0ACA9PC07_9GLOM</name>
<gene>
    <name evidence="1" type="ORF">SPELUC_LOCUS11381</name>
</gene>